<dbReference type="GO" id="GO:0016491">
    <property type="term" value="F:oxidoreductase activity"/>
    <property type="evidence" value="ECO:0007669"/>
    <property type="project" value="UniProtKB-KW"/>
</dbReference>
<keyword evidence="3" id="KW-1185">Reference proteome</keyword>
<dbReference type="Pfam" id="PF00106">
    <property type="entry name" value="adh_short"/>
    <property type="match status" value="1"/>
</dbReference>
<dbReference type="PRINTS" id="PR00081">
    <property type="entry name" value="GDHRDH"/>
</dbReference>
<dbReference type="InterPro" id="IPR036291">
    <property type="entry name" value="NAD(P)-bd_dom_sf"/>
</dbReference>
<dbReference type="SUPFAM" id="SSF51735">
    <property type="entry name" value="NAD(P)-binding Rossmann-fold domains"/>
    <property type="match status" value="1"/>
</dbReference>
<evidence type="ECO:0000256" key="1">
    <source>
        <dbReference type="ARBA" id="ARBA00023002"/>
    </source>
</evidence>
<proteinExistence type="predicted"/>
<evidence type="ECO:0008006" key="4">
    <source>
        <dbReference type="Google" id="ProtNLM"/>
    </source>
</evidence>
<dbReference type="InterPro" id="IPR002347">
    <property type="entry name" value="SDR_fam"/>
</dbReference>
<evidence type="ECO:0000313" key="2">
    <source>
        <dbReference type="EMBL" id="KAK6948140.1"/>
    </source>
</evidence>
<evidence type="ECO:0000313" key="3">
    <source>
        <dbReference type="Proteomes" id="UP001369815"/>
    </source>
</evidence>
<keyword evidence="1" id="KW-0560">Oxidoreductase</keyword>
<gene>
    <name evidence="2" type="ORF">Daesc_009904</name>
</gene>
<accession>A0AAX6M6I3</accession>
<dbReference type="PANTHER" id="PTHR43157:SF35">
    <property type="entry name" value="DEHYDROGENASE_REDUCTASE FAMILY PROTEIN, PUTATIVE-RELATED"/>
    <property type="match status" value="1"/>
</dbReference>
<sequence>MPTSKDLPPLDVGFGSVFYKNQFKTKPQHPPSTTDLTGKVALITGANTGLGYESAKQMLALRLSHLIMAVRNQEKGDAAASKLRNLYPNAKVEVMIVDMSKYSSIQEFTQQVDNKLSRLDIAILNAGLTKLKYTIEPSTGHEQVIQVNYLSTVLLAILLLPILKKKSPPGTPGRLTIVNAALALTAALPTTDGHKSILATLDSPEWFAPNSGKNYNMSKFLGQMFAYKLSEYVSADDVIVNLVCPGFVKGTDLSRDVSIIIKPLQVLFSSIAARTVKDGASTYLDAALVKGKESHCSFVMSWQVSPFHAALYTPEGKDIANKLFDETMEELKFANARGILESMKAATV</sequence>
<name>A0AAX6M6I3_9PEZI</name>
<comment type="caution">
    <text evidence="2">The sequence shown here is derived from an EMBL/GenBank/DDBJ whole genome shotgun (WGS) entry which is preliminary data.</text>
</comment>
<dbReference type="AlphaFoldDB" id="A0AAX6M6I3"/>
<organism evidence="2 3">
    <name type="scientific">Daldinia eschscholtzii</name>
    <dbReference type="NCBI Taxonomy" id="292717"/>
    <lineage>
        <taxon>Eukaryota</taxon>
        <taxon>Fungi</taxon>
        <taxon>Dikarya</taxon>
        <taxon>Ascomycota</taxon>
        <taxon>Pezizomycotina</taxon>
        <taxon>Sordariomycetes</taxon>
        <taxon>Xylariomycetidae</taxon>
        <taxon>Xylariales</taxon>
        <taxon>Hypoxylaceae</taxon>
        <taxon>Daldinia</taxon>
    </lineage>
</organism>
<dbReference type="Gene3D" id="3.40.50.720">
    <property type="entry name" value="NAD(P)-binding Rossmann-like Domain"/>
    <property type="match status" value="1"/>
</dbReference>
<protein>
    <recommendedName>
        <fullName evidence="4">Short-chain dehydrogenase/reductase family protein</fullName>
    </recommendedName>
</protein>
<dbReference type="PANTHER" id="PTHR43157">
    <property type="entry name" value="PHOSPHATIDYLINOSITOL-GLYCAN BIOSYNTHESIS CLASS F PROTEIN-RELATED"/>
    <property type="match status" value="1"/>
</dbReference>
<reference evidence="2 3" key="1">
    <citation type="journal article" date="2024" name="Front Chem Biol">
        <title>Unveiling the potential of Daldinia eschscholtzii MFLUCC 19-0629 through bioactivity and bioinformatics studies for enhanced sustainable agriculture production.</title>
        <authorList>
            <person name="Brooks S."/>
            <person name="Weaver J.A."/>
            <person name="Klomchit A."/>
            <person name="Alharthi S.A."/>
            <person name="Onlamun T."/>
            <person name="Nurani R."/>
            <person name="Vong T.K."/>
            <person name="Alberti F."/>
            <person name="Greco C."/>
        </authorList>
    </citation>
    <scope>NUCLEOTIDE SEQUENCE [LARGE SCALE GENOMIC DNA]</scope>
    <source>
        <strain evidence="2">MFLUCC 19-0629</strain>
    </source>
</reference>
<dbReference type="Proteomes" id="UP001369815">
    <property type="component" value="Unassembled WGS sequence"/>
</dbReference>
<dbReference type="EMBL" id="JBANMG010000010">
    <property type="protein sequence ID" value="KAK6948140.1"/>
    <property type="molecule type" value="Genomic_DNA"/>
</dbReference>